<protein>
    <submittedName>
        <fullName evidence="2">Uncharacterized protein</fullName>
    </submittedName>
</protein>
<reference evidence="2" key="1">
    <citation type="submission" date="2020-06" db="EMBL/GenBank/DDBJ databases">
        <authorList>
            <person name="Li T."/>
            <person name="Hu X."/>
            <person name="Zhang T."/>
            <person name="Song X."/>
            <person name="Zhang H."/>
            <person name="Dai N."/>
            <person name="Sheng W."/>
            <person name="Hou X."/>
            <person name="Wei L."/>
        </authorList>
    </citation>
    <scope>NUCLEOTIDE SEQUENCE</scope>
    <source>
        <strain evidence="2">G02</strain>
        <tissue evidence="2">Leaf</tissue>
    </source>
</reference>
<dbReference type="EMBL" id="JACGWJ010000004">
    <property type="protein sequence ID" value="KAL0423455.1"/>
    <property type="molecule type" value="Genomic_DNA"/>
</dbReference>
<reference evidence="2" key="2">
    <citation type="journal article" date="2024" name="Plant">
        <title>Genomic evolution and insights into agronomic trait innovations of Sesamum species.</title>
        <authorList>
            <person name="Miao H."/>
            <person name="Wang L."/>
            <person name="Qu L."/>
            <person name="Liu H."/>
            <person name="Sun Y."/>
            <person name="Le M."/>
            <person name="Wang Q."/>
            <person name="Wei S."/>
            <person name="Zheng Y."/>
            <person name="Lin W."/>
            <person name="Duan Y."/>
            <person name="Cao H."/>
            <person name="Xiong S."/>
            <person name="Wang X."/>
            <person name="Wei L."/>
            <person name="Li C."/>
            <person name="Ma Q."/>
            <person name="Ju M."/>
            <person name="Zhao R."/>
            <person name="Li G."/>
            <person name="Mu C."/>
            <person name="Tian Q."/>
            <person name="Mei H."/>
            <person name="Zhang T."/>
            <person name="Gao T."/>
            <person name="Zhang H."/>
        </authorList>
    </citation>
    <scope>NUCLEOTIDE SEQUENCE</scope>
    <source>
        <strain evidence="2">G02</strain>
    </source>
</reference>
<gene>
    <name evidence="2" type="ORF">Sradi_0880300</name>
</gene>
<sequence length="75" mass="7910">MAEVLRLEDLQSTVERGGSVTSSLTTLSSSSGEEVSSSSPLRQPPHPTNDRRPLPLAADSSSGSLKDRQIQSLSS</sequence>
<dbReference type="AlphaFoldDB" id="A0AAW2V344"/>
<feature type="region of interest" description="Disordered" evidence="1">
    <location>
        <begin position="1"/>
        <end position="75"/>
    </location>
</feature>
<feature type="compositionally biased region" description="Polar residues" evidence="1">
    <location>
        <begin position="59"/>
        <end position="75"/>
    </location>
</feature>
<accession>A0AAW2V344</accession>
<name>A0AAW2V344_SESRA</name>
<organism evidence="2">
    <name type="scientific">Sesamum radiatum</name>
    <name type="common">Black benniseed</name>
    <dbReference type="NCBI Taxonomy" id="300843"/>
    <lineage>
        <taxon>Eukaryota</taxon>
        <taxon>Viridiplantae</taxon>
        <taxon>Streptophyta</taxon>
        <taxon>Embryophyta</taxon>
        <taxon>Tracheophyta</taxon>
        <taxon>Spermatophyta</taxon>
        <taxon>Magnoliopsida</taxon>
        <taxon>eudicotyledons</taxon>
        <taxon>Gunneridae</taxon>
        <taxon>Pentapetalae</taxon>
        <taxon>asterids</taxon>
        <taxon>lamiids</taxon>
        <taxon>Lamiales</taxon>
        <taxon>Pedaliaceae</taxon>
        <taxon>Sesamum</taxon>
    </lineage>
</organism>
<comment type="caution">
    <text evidence="2">The sequence shown here is derived from an EMBL/GenBank/DDBJ whole genome shotgun (WGS) entry which is preliminary data.</text>
</comment>
<proteinExistence type="predicted"/>
<evidence type="ECO:0000313" key="2">
    <source>
        <dbReference type="EMBL" id="KAL0423455.1"/>
    </source>
</evidence>
<feature type="compositionally biased region" description="Low complexity" evidence="1">
    <location>
        <begin position="17"/>
        <end position="39"/>
    </location>
</feature>
<evidence type="ECO:0000256" key="1">
    <source>
        <dbReference type="SAM" id="MobiDB-lite"/>
    </source>
</evidence>